<feature type="transmembrane region" description="Helical" evidence="6">
    <location>
        <begin position="191"/>
        <end position="209"/>
    </location>
</feature>
<feature type="transmembrane region" description="Helical" evidence="6">
    <location>
        <begin position="154"/>
        <end position="179"/>
    </location>
</feature>
<sequence>MPELHTFLVLAVVSLGLAATPGPNMAYLLSRSLAQGPRAGLISLAGTTSATVLVMIAASAGLAAAVLALPHLWDTIRLLGAGYLFYLAWGMLKPGGKAMIEARDLPLDPPARLFGIGFATQVLNPKVAMFYIAGLPHLIDPALGHPLRQGILLGLFQIGVCAAFDLAMVLGAGAVARLFTGRPGLILAQRWATGFALGAVAIALLLDSAA</sequence>
<dbReference type="Pfam" id="PF01810">
    <property type="entry name" value="LysE"/>
    <property type="match status" value="1"/>
</dbReference>
<evidence type="ECO:0000256" key="1">
    <source>
        <dbReference type="ARBA" id="ARBA00004651"/>
    </source>
</evidence>
<reference evidence="7 8" key="1">
    <citation type="submission" date="2019-03" db="EMBL/GenBank/DDBJ databases">
        <title>Paracraurococcus aquatilis NE82 genome sequence.</title>
        <authorList>
            <person name="Zhao Y."/>
            <person name="Du Z."/>
        </authorList>
    </citation>
    <scope>NUCLEOTIDE SEQUENCE [LARGE SCALE GENOMIC DNA]</scope>
    <source>
        <strain evidence="7 8">NE82</strain>
    </source>
</reference>
<comment type="subcellular location">
    <subcellularLocation>
        <location evidence="1">Cell membrane</location>
        <topology evidence="1">Multi-pass membrane protein</topology>
    </subcellularLocation>
</comment>
<organism evidence="7 8">
    <name type="scientific">Roseicella aquatilis</name>
    <dbReference type="NCBI Taxonomy" id="2527868"/>
    <lineage>
        <taxon>Bacteria</taxon>
        <taxon>Pseudomonadati</taxon>
        <taxon>Pseudomonadota</taxon>
        <taxon>Alphaproteobacteria</taxon>
        <taxon>Acetobacterales</taxon>
        <taxon>Roseomonadaceae</taxon>
        <taxon>Roseicella</taxon>
    </lineage>
</organism>
<evidence type="ECO:0000313" key="8">
    <source>
        <dbReference type="Proteomes" id="UP000295023"/>
    </source>
</evidence>
<dbReference type="OrthoDB" id="9804822at2"/>
<protein>
    <submittedName>
        <fullName evidence="7">LysE family translocator</fullName>
    </submittedName>
</protein>
<dbReference type="GO" id="GO:0005886">
    <property type="term" value="C:plasma membrane"/>
    <property type="evidence" value="ECO:0007669"/>
    <property type="project" value="UniProtKB-SubCell"/>
</dbReference>
<dbReference type="InterPro" id="IPR001123">
    <property type="entry name" value="LeuE-type"/>
</dbReference>
<evidence type="ECO:0000256" key="6">
    <source>
        <dbReference type="SAM" id="Phobius"/>
    </source>
</evidence>
<dbReference type="EMBL" id="SKBM01000010">
    <property type="protein sequence ID" value="TCZ61341.1"/>
    <property type="molecule type" value="Genomic_DNA"/>
</dbReference>
<gene>
    <name evidence="7" type="ORF">EXY23_12415</name>
</gene>
<dbReference type="PANTHER" id="PTHR30086">
    <property type="entry name" value="ARGININE EXPORTER PROTEIN ARGO"/>
    <property type="match status" value="1"/>
</dbReference>
<proteinExistence type="predicted"/>
<evidence type="ECO:0000256" key="2">
    <source>
        <dbReference type="ARBA" id="ARBA00022475"/>
    </source>
</evidence>
<evidence type="ECO:0000313" key="7">
    <source>
        <dbReference type="EMBL" id="TCZ61341.1"/>
    </source>
</evidence>
<dbReference type="RefSeq" id="WP_132289281.1">
    <property type="nucleotide sequence ID" value="NZ_SKBM01000010.1"/>
</dbReference>
<feature type="transmembrane region" description="Helical" evidence="6">
    <location>
        <begin position="6"/>
        <end position="29"/>
    </location>
</feature>
<keyword evidence="3 6" id="KW-0812">Transmembrane</keyword>
<feature type="transmembrane region" description="Helical" evidence="6">
    <location>
        <begin position="113"/>
        <end position="134"/>
    </location>
</feature>
<dbReference type="GO" id="GO:0015171">
    <property type="term" value="F:amino acid transmembrane transporter activity"/>
    <property type="evidence" value="ECO:0007669"/>
    <property type="project" value="TreeGrafter"/>
</dbReference>
<evidence type="ECO:0000256" key="5">
    <source>
        <dbReference type="ARBA" id="ARBA00023136"/>
    </source>
</evidence>
<keyword evidence="4 6" id="KW-1133">Transmembrane helix</keyword>
<feature type="transmembrane region" description="Helical" evidence="6">
    <location>
        <begin position="41"/>
        <end position="69"/>
    </location>
</feature>
<evidence type="ECO:0000256" key="3">
    <source>
        <dbReference type="ARBA" id="ARBA00022692"/>
    </source>
</evidence>
<keyword evidence="2" id="KW-1003">Cell membrane</keyword>
<dbReference type="Proteomes" id="UP000295023">
    <property type="component" value="Unassembled WGS sequence"/>
</dbReference>
<dbReference type="AlphaFoldDB" id="A0A4R4DJ27"/>
<feature type="transmembrane region" description="Helical" evidence="6">
    <location>
        <begin position="75"/>
        <end position="92"/>
    </location>
</feature>
<dbReference type="PANTHER" id="PTHR30086:SF20">
    <property type="entry name" value="ARGININE EXPORTER PROTEIN ARGO-RELATED"/>
    <property type="match status" value="1"/>
</dbReference>
<name>A0A4R4DJ27_9PROT</name>
<keyword evidence="8" id="KW-1185">Reference proteome</keyword>
<accession>A0A4R4DJ27</accession>
<evidence type="ECO:0000256" key="4">
    <source>
        <dbReference type="ARBA" id="ARBA00022989"/>
    </source>
</evidence>
<keyword evidence="5 6" id="KW-0472">Membrane</keyword>
<comment type="caution">
    <text evidence="7">The sequence shown here is derived from an EMBL/GenBank/DDBJ whole genome shotgun (WGS) entry which is preliminary data.</text>
</comment>